<evidence type="ECO:0000313" key="4">
    <source>
        <dbReference type="Proteomes" id="UP001066276"/>
    </source>
</evidence>
<comment type="caution">
    <text evidence="2">The sequence shown here is derived from an EMBL/GenBank/DDBJ whole genome shotgun (WGS) entry which is preliminary data.</text>
</comment>
<feature type="compositionally biased region" description="Basic and acidic residues" evidence="1">
    <location>
        <begin position="60"/>
        <end position="77"/>
    </location>
</feature>
<dbReference type="EMBL" id="JANPWB010000064">
    <property type="protein sequence ID" value="KAJ1079590.1"/>
    <property type="molecule type" value="Genomic_DNA"/>
</dbReference>
<feature type="region of interest" description="Disordered" evidence="1">
    <location>
        <begin position="1"/>
        <end position="182"/>
    </location>
</feature>
<gene>
    <name evidence="3" type="ORF">NDU88_000152</name>
    <name evidence="2" type="ORF">NDU88_000176</name>
</gene>
<evidence type="ECO:0000313" key="3">
    <source>
        <dbReference type="EMBL" id="KAJ1079614.1"/>
    </source>
</evidence>
<dbReference type="AlphaFoldDB" id="A0AAV7KLS1"/>
<keyword evidence="4" id="KW-1185">Reference proteome</keyword>
<feature type="compositionally biased region" description="Basic and acidic residues" evidence="1">
    <location>
        <begin position="106"/>
        <end position="118"/>
    </location>
</feature>
<sequence length="182" mass="20113">METTLHAKAGAELHSETPGKTTAVETGNPDVRVPENVPAEGRAETTEEENTAGAGNPDIRVPEKLKRKEGLRAGKAEGEEDTRELDAEEARQTDHGGNEEENDPYIEERQPFDSRENTTRGQDSPTKPELRHVPRGTWLQQSFGSSFSGLPANTTAKKPSSDTTDLRKKNTEEINSRKDSRY</sequence>
<accession>A0AAV7KLS1</accession>
<evidence type="ECO:0000256" key="1">
    <source>
        <dbReference type="SAM" id="MobiDB-lite"/>
    </source>
</evidence>
<feature type="compositionally biased region" description="Basic and acidic residues" evidence="1">
    <location>
        <begin position="84"/>
        <end position="98"/>
    </location>
</feature>
<reference evidence="2 4" key="1">
    <citation type="journal article" date="2022" name="bioRxiv">
        <title>Sequencing and chromosome-scale assembly of the giantPleurodeles waltlgenome.</title>
        <authorList>
            <person name="Brown T."/>
            <person name="Elewa A."/>
            <person name="Iarovenko S."/>
            <person name="Subramanian E."/>
            <person name="Araus A.J."/>
            <person name="Petzold A."/>
            <person name="Susuki M."/>
            <person name="Suzuki K.-i.T."/>
            <person name="Hayashi T."/>
            <person name="Toyoda A."/>
            <person name="Oliveira C."/>
            <person name="Osipova E."/>
            <person name="Leigh N.D."/>
            <person name="Simon A."/>
            <person name="Yun M.H."/>
        </authorList>
    </citation>
    <scope>NUCLEOTIDE SEQUENCE [LARGE SCALE GENOMIC DNA]</scope>
    <source>
        <strain evidence="2">20211129_DDA</strain>
        <tissue evidence="2">Liver</tissue>
    </source>
</reference>
<dbReference type="EMBL" id="JANPWB010000052">
    <property type="protein sequence ID" value="KAJ1079614.1"/>
    <property type="molecule type" value="Genomic_DNA"/>
</dbReference>
<name>A0AAV7KLS1_PLEWA</name>
<organism evidence="2 4">
    <name type="scientific">Pleurodeles waltl</name>
    <name type="common">Iberian ribbed newt</name>
    <dbReference type="NCBI Taxonomy" id="8319"/>
    <lineage>
        <taxon>Eukaryota</taxon>
        <taxon>Metazoa</taxon>
        <taxon>Chordata</taxon>
        <taxon>Craniata</taxon>
        <taxon>Vertebrata</taxon>
        <taxon>Euteleostomi</taxon>
        <taxon>Amphibia</taxon>
        <taxon>Batrachia</taxon>
        <taxon>Caudata</taxon>
        <taxon>Salamandroidea</taxon>
        <taxon>Salamandridae</taxon>
        <taxon>Pleurodelinae</taxon>
        <taxon>Pleurodeles</taxon>
    </lineage>
</organism>
<evidence type="ECO:0000313" key="2">
    <source>
        <dbReference type="EMBL" id="KAJ1079590.1"/>
    </source>
</evidence>
<protein>
    <submittedName>
        <fullName evidence="2">Uncharacterized protein</fullName>
    </submittedName>
</protein>
<dbReference type="Proteomes" id="UP001066276">
    <property type="component" value="Unassembled WGS sequence"/>
</dbReference>
<feature type="compositionally biased region" description="Basic and acidic residues" evidence="1">
    <location>
        <begin position="164"/>
        <end position="182"/>
    </location>
</feature>
<proteinExistence type="predicted"/>
<feature type="compositionally biased region" description="Polar residues" evidence="1">
    <location>
        <begin position="138"/>
        <end position="163"/>
    </location>
</feature>